<accession>A0A0B4S1B3</accession>
<dbReference type="InterPro" id="IPR006657">
    <property type="entry name" value="MoPterin_dinucl-bd_dom"/>
</dbReference>
<dbReference type="PANTHER" id="PTHR43105">
    <property type="entry name" value="RESPIRATORY NITRATE REDUCTASE"/>
    <property type="match status" value="1"/>
</dbReference>
<dbReference type="InterPro" id="IPR050123">
    <property type="entry name" value="Prok_molybdopt-oxidoreductase"/>
</dbReference>
<proteinExistence type="predicted"/>
<evidence type="ECO:0000256" key="1">
    <source>
        <dbReference type="ARBA" id="ARBA00022723"/>
    </source>
</evidence>
<keyword evidence="3" id="KW-0408">Iron</keyword>
<keyword evidence="8" id="KW-1185">Reference proteome</keyword>
<dbReference type="GO" id="GO:0008863">
    <property type="term" value="F:formate dehydrogenase (NAD+) activity"/>
    <property type="evidence" value="ECO:0007669"/>
    <property type="project" value="InterPro"/>
</dbReference>
<dbReference type="Gene3D" id="3.40.50.740">
    <property type="match status" value="1"/>
</dbReference>
<organism evidence="7 8">
    <name type="scientific">Parvimonas micra</name>
    <dbReference type="NCBI Taxonomy" id="33033"/>
    <lineage>
        <taxon>Bacteria</taxon>
        <taxon>Bacillati</taxon>
        <taxon>Bacillota</taxon>
        <taxon>Tissierellia</taxon>
        <taxon>Tissierellales</taxon>
        <taxon>Peptoniphilaceae</taxon>
        <taxon>Parvimonas</taxon>
    </lineage>
</organism>
<reference evidence="7 8" key="1">
    <citation type="submission" date="2014-10" db="EMBL/GenBank/DDBJ databases">
        <title>Complete genome sequence of Parvimonas micra KCOM 1535 (= ChDC B708).</title>
        <authorList>
            <person name="Kook J.-K."/>
            <person name="Park S.-N."/>
            <person name="Lim Y.K."/>
            <person name="Roh H."/>
        </authorList>
    </citation>
    <scope>NUCLEOTIDE SEQUENCE [LARGE SCALE GENOMIC DNA]</scope>
    <source>
        <strain evidence="8">KCOM 1535 / ChDC B708</strain>
    </source>
</reference>
<evidence type="ECO:0000313" key="8">
    <source>
        <dbReference type="Proteomes" id="UP000031386"/>
    </source>
</evidence>
<keyword evidence="2" id="KW-0560">Oxidoreductase</keyword>
<dbReference type="Gene3D" id="3.40.228.10">
    <property type="entry name" value="Dimethylsulfoxide Reductase, domain 2"/>
    <property type="match status" value="1"/>
</dbReference>
<gene>
    <name evidence="7" type="ORF">NW74_03335</name>
</gene>
<dbReference type="STRING" id="33033.NW74_03335"/>
<dbReference type="Pfam" id="PF00384">
    <property type="entry name" value="Molybdopterin"/>
    <property type="match status" value="1"/>
</dbReference>
<dbReference type="Pfam" id="PF01568">
    <property type="entry name" value="Molydop_binding"/>
    <property type="match status" value="1"/>
</dbReference>
<dbReference type="GO" id="GO:0051536">
    <property type="term" value="F:iron-sulfur cluster binding"/>
    <property type="evidence" value="ECO:0007669"/>
    <property type="project" value="UniProtKB-KW"/>
</dbReference>
<dbReference type="InterPro" id="IPR006478">
    <property type="entry name" value="Formate_DH_asu"/>
</dbReference>
<name>A0A0B4S1B3_9FIRM</name>
<dbReference type="SUPFAM" id="SSF53706">
    <property type="entry name" value="Formate dehydrogenase/DMSO reductase, domains 1-3"/>
    <property type="match status" value="1"/>
</dbReference>
<feature type="domain" description="Molybdopterin dinucleotide-binding" evidence="6">
    <location>
        <begin position="417"/>
        <end position="520"/>
    </location>
</feature>
<evidence type="ECO:0000256" key="2">
    <source>
        <dbReference type="ARBA" id="ARBA00023002"/>
    </source>
</evidence>
<evidence type="ECO:0000259" key="6">
    <source>
        <dbReference type="Pfam" id="PF01568"/>
    </source>
</evidence>
<dbReference type="EMBL" id="CP009761">
    <property type="protein sequence ID" value="AIZ36436.1"/>
    <property type="molecule type" value="Genomic_DNA"/>
</dbReference>
<evidence type="ECO:0000259" key="5">
    <source>
        <dbReference type="Pfam" id="PF00384"/>
    </source>
</evidence>
<dbReference type="NCBIfam" id="TIGR01591">
    <property type="entry name" value="Fdh-alpha"/>
    <property type="match status" value="1"/>
</dbReference>
<dbReference type="GO" id="GO:0022904">
    <property type="term" value="P:respiratory electron transport chain"/>
    <property type="evidence" value="ECO:0007669"/>
    <property type="project" value="TreeGrafter"/>
</dbReference>
<evidence type="ECO:0000256" key="3">
    <source>
        <dbReference type="ARBA" id="ARBA00023004"/>
    </source>
</evidence>
<dbReference type="GO" id="GO:0046872">
    <property type="term" value="F:metal ion binding"/>
    <property type="evidence" value="ECO:0007669"/>
    <property type="project" value="UniProtKB-KW"/>
</dbReference>
<evidence type="ECO:0000256" key="4">
    <source>
        <dbReference type="ARBA" id="ARBA00023014"/>
    </source>
</evidence>
<dbReference type="AlphaFoldDB" id="A0A0B4S1B3"/>
<dbReference type="GO" id="GO:0043546">
    <property type="term" value="F:molybdopterin cofactor binding"/>
    <property type="evidence" value="ECO:0007669"/>
    <property type="project" value="InterPro"/>
</dbReference>
<keyword evidence="1" id="KW-0479">Metal-binding</keyword>
<dbReference type="PROSITE" id="PS00490">
    <property type="entry name" value="MOLYBDOPTERIN_PROK_2"/>
    <property type="match status" value="1"/>
</dbReference>
<dbReference type="InterPro" id="IPR009010">
    <property type="entry name" value="Asp_de-COase-like_dom_sf"/>
</dbReference>
<dbReference type="InterPro" id="IPR006656">
    <property type="entry name" value="Mopterin_OxRdtase"/>
</dbReference>
<evidence type="ECO:0000313" key="7">
    <source>
        <dbReference type="EMBL" id="AIZ36436.1"/>
    </source>
</evidence>
<dbReference type="PROSITE" id="PS00932">
    <property type="entry name" value="MOLYBDOPTERIN_PROK_3"/>
    <property type="match status" value="1"/>
</dbReference>
<dbReference type="PANTHER" id="PTHR43105:SF14">
    <property type="entry name" value="FORMATE DEHYDROGENASE H"/>
    <property type="match status" value="1"/>
</dbReference>
<dbReference type="Proteomes" id="UP000031386">
    <property type="component" value="Chromosome"/>
</dbReference>
<dbReference type="GO" id="GO:0015942">
    <property type="term" value="P:formate metabolic process"/>
    <property type="evidence" value="ECO:0007669"/>
    <property type="project" value="InterPro"/>
</dbReference>
<dbReference type="GO" id="GO:0003954">
    <property type="term" value="F:NADH dehydrogenase activity"/>
    <property type="evidence" value="ECO:0007669"/>
    <property type="project" value="TreeGrafter"/>
</dbReference>
<dbReference type="GO" id="GO:0016020">
    <property type="term" value="C:membrane"/>
    <property type="evidence" value="ECO:0007669"/>
    <property type="project" value="TreeGrafter"/>
</dbReference>
<keyword evidence="4" id="KW-0411">Iron-sulfur</keyword>
<sequence length="549" mass="61476">MTNSVNEVFKTDLMFVIGSNTTEAHPIIGNKMQQAHRQGKKLIVVDPRKTEIAREADLHLSLKSGTDAALIDGIMNIIITEGLYDKEYVENKVERFEDVKELVSKYTPELVSKITTVPVEKIYKAARMYASAERAGIFYTLGITEHTTGTSNVMNLSNLALLCGNIGIEGGGINPLRGQNNVQGACDMAALPNYFPGYHKVLEEENVKLFEQHWDCKLNRKMGLRIPEMLDGAAEGSVKAMYIMGEDPVLSDPDANHVKHALSNLDFLVVQDINLTETAKLADVVLPATCYAEKDGTFTASERRVQRVRKAVEAPGQARLDWAILADVSKRLGGKGFDWETSEDVFDEIRKCMPTYRGITYDKIDKLNGVQWPCPTAEHPGTKYLHEGKFTRGDKALMVPVEYEGPKELENEEYPIILSTGRTLYHYNVMTRYSDALDGILPHELIEICEEDAQKYGIEDGDFMRVTSRRGSVVGRAKITEKVKPGLIYMTFHFAETPVNQLTSAHYDPITKTAEYKVTAVNIKKVNKLDKGLESEKFINLNELVDEIV</sequence>
<protein>
    <submittedName>
        <fullName evidence="7">Formate dehydrogenase</fullName>
    </submittedName>
</protein>
<dbReference type="SUPFAM" id="SSF50692">
    <property type="entry name" value="ADC-like"/>
    <property type="match status" value="1"/>
</dbReference>
<dbReference type="InterPro" id="IPR006655">
    <property type="entry name" value="Mopterin_OxRdtase_prok_CS"/>
</dbReference>
<feature type="domain" description="Molybdopterin oxidoreductase" evidence="5">
    <location>
        <begin position="2"/>
        <end position="331"/>
    </location>
</feature>
<dbReference type="Gene3D" id="2.40.40.20">
    <property type="match status" value="1"/>
</dbReference>
<dbReference type="KEGG" id="pmic:NW74_03335"/>